<dbReference type="Gene3D" id="2.60.200.20">
    <property type="match status" value="1"/>
</dbReference>
<dbReference type="InterPro" id="IPR008984">
    <property type="entry name" value="SMAD_FHA_dom_sf"/>
</dbReference>
<feature type="compositionally biased region" description="Low complexity" evidence="1">
    <location>
        <begin position="347"/>
        <end position="359"/>
    </location>
</feature>
<feature type="region of interest" description="Disordered" evidence="1">
    <location>
        <begin position="265"/>
        <end position="421"/>
    </location>
</feature>
<dbReference type="WBParaSite" id="TMUE_0000002046.1">
    <property type="protein sequence ID" value="TMUE_0000002046.1"/>
    <property type="gene ID" value="WBGene00297907"/>
</dbReference>
<dbReference type="CDD" id="cd00060">
    <property type="entry name" value="FHA"/>
    <property type="match status" value="1"/>
</dbReference>
<dbReference type="PROSITE" id="PS50006">
    <property type="entry name" value="FHA_DOMAIN"/>
    <property type="match status" value="1"/>
</dbReference>
<keyword evidence="3" id="KW-1185">Reference proteome</keyword>
<accession>A0A5S6Q484</accession>
<protein>
    <submittedName>
        <fullName evidence="4">FHA domain-containing protein</fullName>
    </submittedName>
</protein>
<dbReference type="Proteomes" id="UP000046395">
    <property type="component" value="Unassembled WGS sequence"/>
</dbReference>
<feature type="domain" description="FHA" evidence="2">
    <location>
        <begin position="134"/>
        <end position="184"/>
    </location>
</feature>
<feature type="compositionally biased region" description="Basic and acidic residues" evidence="1">
    <location>
        <begin position="392"/>
        <end position="404"/>
    </location>
</feature>
<dbReference type="InterPro" id="IPR032030">
    <property type="entry name" value="YscD_cytoplasmic_dom"/>
</dbReference>
<dbReference type="AlphaFoldDB" id="A0A5S6Q484"/>
<evidence type="ECO:0000313" key="4">
    <source>
        <dbReference type="WBParaSite" id="TMUE_0000002046.1"/>
    </source>
</evidence>
<proteinExistence type="predicted"/>
<evidence type="ECO:0000259" key="2">
    <source>
        <dbReference type="PROSITE" id="PS50006"/>
    </source>
</evidence>
<evidence type="ECO:0000256" key="1">
    <source>
        <dbReference type="SAM" id="MobiDB-lite"/>
    </source>
</evidence>
<organism evidence="3 4">
    <name type="scientific">Trichuris muris</name>
    <name type="common">Mouse whipworm</name>
    <dbReference type="NCBI Taxonomy" id="70415"/>
    <lineage>
        <taxon>Eukaryota</taxon>
        <taxon>Metazoa</taxon>
        <taxon>Ecdysozoa</taxon>
        <taxon>Nematoda</taxon>
        <taxon>Enoplea</taxon>
        <taxon>Dorylaimia</taxon>
        <taxon>Trichinellida</taxon>
        <taxon>Trichuridae</taxon>
        <taxon>Trichuris</taxon>
    </lineage>
</organism>
<dbReference type="Pfam" id="PF16697">
    <property type="entry name" value="Yop-YscD_cpl"/>
    <property type="match status" value="1"/>
</dbReference>
<name>A0A5S6Q484_TRIMR</name>
<evidence type="ECO:0000313" key="3">
    <source>
        <dbReference type="Proteomes" id="UP000046395"/>
    </source>
</evidence>
<dbReference type="SUPFAM" id="SSF49879">
    <property type="entry name" value="SMAD/FHA domain"/>
    <property type="match status" value="1"/>
</dbReference>
<dbReference type="InterPro" id="IPR000253">
    <property type="entry name" value="FHA_dom"/>
</dbReference>
<reference evidence="4" key="1">
    <citation type="submission" date="2019-12" db="UniProtKB">
        <authorList>
            <consortium name="WormBaseParasite"/>
        </authorList>
    </citation>
    <scope>IDENTIFICATION</scope>
</reference>
<feature type="compositionally biased region" description="Basic and acidic residues" evidence="1">
    <location>
        <begin position="372"/>
        <end position="383"/>
    </location>
</feature>
<sequence>MQDISFTSGAIPRTLDYVYRLASGPGAQCTSERLASYICALDGHKRGSSRHPRERGSAGYQFQKLDTAQVSRSSEGVGASFELHVTRQTIDILDCITVVRVRSPVLHKVNMPLYGILSPVGSSTPSIKIEKKSFSVGRDPSCDVVLKAPGVLSVHGFFTVNHNNELFVKRSSEQSRVAVGGQEVTCAARIKLGDEVQLGDAKFTFNRNAELEFTQNSVTSAQSPFSFRKPIEAKALNFHSANEVLADQSRICDNEGLTQTFQSVEGHSESDFAGSPTVEFENSRSLSVGKRKSALAVETRGNEGLANVSKKMNPPKRGSSLADVSSPLLSLVPPKRGRRPKKQDMDSPSPTGQPSSSPPIASRTRSHTTCQPERKPSGEDKAALKRATRSADLSKRKTAARDSRTASTGERNRGKASAMRKDATRIALAGRARHADMYLMVEKLPRGRMRLV</sequence>